<dbReference type="CDD" id="cd00184">
    <property type="entry name" value="TNF"/>
    <property type="match status" value="1"/>
</dbReference>
<dbReference type="AlphaFoldDB" id="A0ABD1J243"/>
<dbReference type="Gene3D" id="2.60.120.40">
    <property type="match status" value="1"/>
</dbReference>
<dbReference type="GO" id="GO:0005615">
    <property type="term" value="C:extracellular space"/>
    <property type="evidence" value="ECO:0007669"/>
    <property type="project" value="UniProtKB-KW"/>
</dbReference>
<evidence type="ECO:0000256" key="10">
    <source>
        <dbReference type="ARBA" id="ARBA00023136"/>
    </source>
</evidence>
<dbReference type="EMBL" id="JBHFQA010000021">
    <property type="protein sequence ID" value="KAL2080355.1"/>
    <property type="molecule type" value="Genomic_DNA"/>
</dbReference>
<evidence type="ECO:0000313" key="20">
    <source>
        <dbReference type="Proteomes" id="UP001591681"/>
    </source>
</evidence>
<comment type="similarity">
    <text evidence="2">Belongs to the tumor necrosis factor family.</text>
</comment>
<dbReference type="InterPro" id="IPR008983">
    <property type="entry name" value="Tumour_necrosis_fac-like_dom"/>
</dbReference>
<dbReference type="InterPro" id="IPR002960">
    <property type="entry name" value="TNF_beta"/>
</dbReference>
<dbReference type="SUPFAM" id="SSF49842">
    <property type="entry name" value="TNF-like"/>
    <property type="match status" value="1"/>
</dbReference>
<organism evidence="19 20">
    <name type="scientific">Coilia grayii</name>
    <name type="common">Gray's grenadier anchovy</name>
    <dbReference type="NCBI Taxonomy" id="363190"/>
    <lineage>
        <taxon>Eukaryota</taxon>
        <taxon>Metazoa</taxon>
        <taxon>Chordata</taxon>
        <taxon>Craniata</taxon>
        <taxon>Vertebrata</taxon>
        <taxon>Euteleostomi</taxon>
        <taxon>Actinopterygii</taxon>
        <taxon>Neopterygii</taxon>
        <taxon>Teleostei</taxon>
        <taxon>Clupei</taxon>
        <taxon>Clupeiformes</taxon>
        <taxon>Clupeoidei</taxon>
        <taxon>Engraulidae</taxon>
        <taxon>Coilinae</taxon>
        <taxon>Coilia</taxon>
    </lineage>
</organism>
<comment type="subcellular location">
    <subcellularLocation>
        <location evidence="1">Membrane</location>
        <topology evidence="1">Single-pass type II membrane protein</topology>
    </subcellularLocation>
</comment>
<sequence length="230" mass="25706">MGQDCKSVDLEVGLVGAEPVEELRKTDISGPSRDWRIYLAVLAIGLCAAAAIFFSAHNLVSLKLQIYYILYKKKKLMWLKTMGYSQYSGNAVEWTADADQAFQEGGLRLDNNEIVIPRKGLYFVYSQVSYAIKCHVSPNSGEPLEPVPLEHQVFRKSSAFDGPRTLLHAMRSGCERVEVEGEDNGKRWYTTINLGAVFSLHKGDRLFTKTEPLDRVDGTSGQTFFGVFAL</sequence>
<evidence type="ECO:0000256" key="7">
    <source>
        <dbReference type="ARBA" id="ARBA00022729"/>
    </source>
</evidence>
<dbReference type="InterPro" id="IPR006053">
    <property type="entry name" value="TNF"/>
</dbReference>
<dbReference type="PRINTS" id="PR01236">
    <property type="entry name" value="TNFBETA"/>
</dbReference>
<evidence type="ECO:0000259" key="18">
    <source>
        <dbReference type="PROSITE" id="PS50049"/>
    </source>
</evidence>
<protein>
    <recommendedName>
        <fullName evidence="4">Lymphotoxin-alpha</fullName>
    </recommendedName>
    <alternativeName>
        <fullName evidence="12">TNF-alpha</fullName>
    </alternativeName>
    <alternativeName>
        <fullName evidence="13">TNF-beta</fullName>
    </alternativeName>
    <alternativeName>
        <fullName evidence="3">Tumor necrosis factor</fullName>
    </alternativeName>
    <alternativeName>
        <fullName evidence="14">Tumor necrosis factor ligand superfamily member 1</fullName>
    </alternativeName>
</protein>
<keyword evidence="8" id="KW-0735">Signal-anchor</keyword>
<keyword evidence="20" id="KW-1185">Reference proteome</keyword>
<evidence type="ECO:0000256" key="1">
    <source>
        <dbReference type="ARBA" id="ARBA00004606"/>
    </source>
</evidence>
<keyword evidence="5" id="KW-0202">Cytokine</keyword>
<dbReference type="Pfam" id="PF00229">
    <property type="entry name" value="TNF"/>
    <property type="match status" value="1"/>
</dbReference>
<evidence type="ECO:0000256" key="12">
    <source>
        <dbReference type="ARBA" id="ARBA00029751"/>
    </source>
</evidence>
<dbReference type="InterPro" id="IPR006052">
    <property type="entry name" value="TNF_dom"/>
</dbReference>
<evidence type="ECO:0000256" key="17">
    <source>
        <dbReference type="SAM" id="Phobius"/>
    </source>
</evidence>
<evidence type="ECO:0000256" key="9">
    <source>
        <dbReference type="ARBA" id="ARBA00022989"/>
    </source>
</evidence>
<evidence type="ECO:0000256" key="15">
    <source>
        <dbReference type="ARBA" id="ARBA00046146"/>
    </source>
</evidence>
<evidence type="ECO:0000256" key="8">
    <source>
        <dbReference type="ARBA" id="ARBA00022968"/>
    </source>
</evidence>
<dbReference type="PANTHER" id="PTHR11471">
    <property type="entry name" value="TUMOR NECROSIS FACTOR FAMILY MEMBER"/>
    <property type="match status" value="1"/>
</dbReference>
<comment type="subunit">
    <text evidence="16">Homotrimer, and heterotrimer of either two LTB and one LTA subunits or (less prevalent) two LTA and one LTB subunits. Interacts with TNFRSF14.</text>
</comment>
<evidence type="ECO:0000256" key="6">
    <source>
        <dbReference type="ARBA" id="ARBA00022692"/>
    </source>
</evidence>
<evidence type="ECO:0000256" key="3">
    <source>
        <dbReference type="ARBA" id="ARBA00013893"/>
    </source>
</evidence>
<keyword evidence="6 17" id="KW-0812">Transmembrane</keyword>
<dbReference type="Proteomes" id="UP001591681">
    <property type="component" value="Unassembled WGS sequence"/>
</dbReference>
<name>A0ABD1J243_9TELE</name>
<keyword evidence="10 17" id="KW-0472">Membrane</keyword>
<keyword evidence="9 17" id="KW-1133">Transmembrane helix</keyword>
<dbReference type="GO" id="GO:0016020">
    <property type="term" value="C:membrane"/>
    <property type="evidence" value="ECO:0007669"/>
    <property type="project" value="UniProtKB-SubCell"/>
</dbReference>
<dbReference type="PROSITE" id="PS50049">
    <property type="entry name" value="THD_2"/>
    <property type="match status" value="1"/>
</dbReference>
<keyword evidence="11" id="KW-1015">Disulfide bond</keyword>
<evidence type="ECO:0000256" key="16">
    <source>
        <dbReference type="ARBA" id="ARBA00046860"/>
    </source>
</evidence>
<dbReference type="PANTHER" id="PTHR11471:SF23">
    <property type="entry name" value="TUMOR NECROSIS FACTOR"/>
    <property type="match status" value="1"/>
</dbReference>
<dbReference type="SMART" id="SM00207">
    <property type="entry name" value="TNF"/>
    <property type="match status" value="1"/>
</dbReference>
<evidence type="ECO:0000256" key="2">
    <source>
        <dbReference type="ARBA" id="ARBA00008670"/>
    </source>
</evidence>
<feature type="transmembrane region" description="Helical" evidence="17">
    <location>
        <begin position="37"/>
        <end position="70"/>
    </location>
</feature>
<evidence type="ECO:0000256" key="4">
    <source>
        <dbReference type="ARBA" id="ARBA00018403"/>
    </source>
</evidence>
<comment type="caution">
    <text evidence="19">The sequence shown here is derived from an EMBL/GenBank/DDBJ whole genome shotgun (WGS) entry which is preliminary data.</text>
</comment>
<reference evidence="19 20" key="1">
    <citation type="submission" date="2024-09" db="EMBL/GenBank/DDBJ databases">
        <title>A chromosome-level genome assembly of Gray's grenadier anchovy, Coilia grayii.</title>
        <authorList>
            <person name="Fu Z."/>
        </authorList>
    </citation>
    <scope>NUCLEOTIDE SEQUENCE [LARGE SCALE GENOMIC DNA]</scope>
    <source>
        <strain evidence="19">G4</strain>
        <tissue evidence="19">Muscle</tissue>
    </source>
</reference>
<comment type="function">
    <text evidence="15">Cytokine that in its homotrimeric form binds to TNFRSF1A/TNFR1, TNFRSF1B/TNFBR and TNFRSF14/HVEM. In its heterotrimeric form with LTB binds to TNFRSF3/LTBR. Lymphotoxin is produced by lymphocytes and is cytotoxic for a wide range of tumor cells in vitro and in vivo.</text>
</comment>
<feature type="domain" description="THD" evidence="18">
    <location>
        <begin position="60"/>
        <end position="230"/>
    </location>
</feature>
<evidence type="ECO:0000256" key="13">
    <source>
        <dbReference type="ARBA" id="ARBA00033253"/>
    </source>
</evidence>
<evidence type="ECO:0000256" key="11">
    <source>
        <dbReference type="ARBA" id="ARBA00023157"/>
    </source>
</evidence>
<evidence type="ECO:0000256" key="5">
    <source>
        <dbReference type="ARBA" id="ARBA00022514"/>
    </source>
</evidence>
<evidence type="ECO:0000256" key="14">
    <source>
        <dbReference type="ARBA" id="ARBA00033263"/>
    </source>
</evidence>
<proteinExistence type="inferred from homology"/>
<accession>A0ABD1J243</accession>
<evidence type="ECO:0000313" key="19">
    <source>
        <dbReference type="EMBL" id="KAL2080355.1"/>
    </source>
</evidence>
<keyword evidence="7" id="KW-0732">Signal</keyword>
<gene>
    <name evidence="19" type="ORF">ACEWY4_024148</name>
</gene>
<dbReference type="GO" id="GO:0005125">
    <property type="term" value="F:cytokine activity"/>
    <property type="evidence" value="ECO:0007669"/>
    <property type="project" value="UniProtKB-KW"/>
</dbReference>
<dbReference type="PRINTS" id="PR01234">
    <property type="entry name" value="TNECROSISFCT"/>
</dbReference>